<keyword evidence="14" id="KW-1185">Reference proteome</keyword>
<dbReference type="SUPFAM" id="SSF56935">
    <property type="entry name" value="Porins"/>
    <property type="match status" value="1"/>
</dbReference>
<dbReference type="InterPro" id="IPR012910">
    <property type="entry name" value="Plug_dom"/>
</dbReference>
<evidence type="ECO:0000256" key="6">
    <source>
        <dbReference type="ARBA" id="ARBA00023004"/>
    </source>
</evidence>
<evidence type="ECO:0000256" key="1">
    <source>
        <dbReference type="ARBA" id="ARBA00004571"/>
    </source>
</evidence>
<comment type="caution">
    <text evidence="13">The sequence shown here is derived from an EMBL/GenBank/DDBJ whole genome shotgun (WGS) entry which is preliminary data.</text>
</comment>
<gene>
    <name evidence="13" type="ORF">ACFPN2_38055</name>
</gene>
<keyword evidence="3 10" id="KW-1134">Transmembrane beta strand</keyword>
<name>A0ABV8T4T9_9GAMM</name>
<keyword evidence="4" id="KW-0406">Ion transport</keyword>
<evidence type="ECO:0000256" key="7">
    <source>
        <dbReference type="ARBA" id="ARBA00023077"/>
    </source>
</evidence>
<comment type="similarity">
    <text evidence="10 11">Belongs to the TonB-dependent receptor family.</text>
</comment>
<dbReference type="InterPro" id="IPR036942">
    <property type="entry name" value="Beta-barrel_TonB_sf"/>
</dbReference>
<dbReference type="Gene3D" id="2.170.130.10">
    <property type="entry name" value="TonB-dependent receptor, plug domain"/>
    <property type="match status" value="1"/>
</dbReference>
<dbReference type="EMBL" id="JBHSDU010000015">
    <property type="protein sequence ID" value="MFC4314929.1"/>
    <property type="molecule type" value="Genomic_DNA"/>
</dbReference>
<reference evidence="14" key="1">
    <citation type="journal article" date="2019" name="Int. J. Syst. Evol. Microbiol.">
        <title>The Global Catalogue of Microorganisms (GCM) 10K type strain sequencing project: providing services to taxonomists for standard genome sequencing and annotation.</title>
        <authorList>
            <consortium name="The Broad Institute Genomics Platform"/>
            <consortium name="The Broad Institute Genome Sequencing Center for Infectious Disease"/>
            <person name="Wu L."/>
            <person name="Ma J."/>
        </authorList>
    </citation>
    <scope>NUCLEOTIDE SEQUENCE [LARGE SCALE GENOMIC DNA]</scope>
    <source>
        <strain evidence="14">CGMCC 1.10759</strain>
    </source>
</reference>
<dbReference type="InterPro" id="IPR000531">
    <property type="entry name" value="Beta-barrel_TonB"/>
</dbReference>
<keyword evidence="7 11" id="KW-0798">TonB box</keyword>
<keyword evidence="6" id="KW-0408">Iron</keyword>
<keyword evidence="4" id="KW-0410">Iron transport</keyword>
<dbReference type="InterPro" id="IPR037066">
    <property type="entry name" value="Plug_dom_sf"/>
</dbReference>
<dbReference type="InterPro" id="IPR039426">
    <property type="entry name" value="TonB-dep_rcpt-like"/>
</dbReference>
<evidence type="ECO:0000313" key="13">
    <source>
        <dbReference type="EMBL" id="MFC4314929.1"/>
    </source>
</evidence>
<comment type="subcellular location">
    <subcellularLocation>
        <location evidence="1 10">Cell outer membrane</location>
        <topology evidence="1 10">Multi-pass membrane protein</topology>
    </subcellularLocation>
</comment>
<keyword evidence="5 10" id="KW-0812">Transmembrane</keyword>
<evidence type="ECO:0000256" key="2">
    <source>
        <dbReference type="ARBA" id="ARBA00022448"/>
    </source>
</evidence>
<keyword evidence="8 10" id="KW-0472">Membrane</keyword>
<proteinExistence type="inferred from homology"/>
<dbReference type="SMART" id="SM00965">
    <property type="entry name" value="STN"/>
    <property type="match status" value="1"/>
</dbReference>
<keyword evidence="13" id="KW-0675">Receptor</keyword>
<dbReference type="RefSeq" id="WP_380606506.1">
    <property type="nucleotide sequence ID" value="NZ_JBHSDU010000015.1"/>
</dbReference>
<evidence type="ECO:0000259" key="12">
    <source>
        <dbReference type="SMART" id="SM00965"/>
    </source>
</evidence>
<dbReference type="Pfam" id="PF07715">
    <property type="entry name" value="Plug"/>
    <property type="match status" value="1"/>
</dbReference>
<evidence type="ECO:0000256" key="8">
    <source>
        <dbReference type="ARBA" id="ARBA00023136"/>
    </source>
</evidence>
<evidence type="ECO:0000256" key="11">
    <source>
        <dbReference type="RuleBase" id="RU003357"/>
    </source>
</evidence>
<sequence>MVAKQVIAGLVAAVVAGGWWPDRALAQNTHEQAPATQEYALDIPRLPIIEALKEFTTQTGLLISFWPDAQTDQTRMVGPLRGKFTAEIALTRLLAESGLVYRRTNARSLVVMAPSLLGAPRNGVSGSDEDRSRLAEGQIYLQKKHRPPEPSLAAADQPGSAAIIGAPAVDHVDEVIVTGSRIERAGEGPAPVQVFTRRMIEDLGASSIPDVLRYTPQQPFTRAGHFYPGGAQYSQMRGIGVDTTLILINGRRVVATSNNLSLNAFDLNSIPLAAVESIEVLSDSASAIYGADAMGGVINVVLKKEIPQPLLDVEYGGASGGADLLRASFSAGFNTERLRTSVIFDYYRRDFLLGSERDLWRDQDYSRYGGTDHRNVAGLPGTVSSLRGDNLPGLSSSFAMVPEGSSGIGLTPQDFAGTAGLRNKSSSSAALSIVPAVDQRSIVVFGEYDLTPDLTAFAEVLYTDREVNSQEGTYFLQSAPVPANNPFNPFGQPVLVDVVLDGLGPRRFQHETEWLRGAFGLRGPLSSTWEWEVAGLVSTESGATLSTMDLSTERVNAALASTDPTRALNPFVDGPAGSPALLTSLIEPDRNHHFSRGRQFSAFLHGDWFELPAGPIRAVVGGEWRDESMIYDDRTLPVDDSRDMRAAFTELRVPLLASAVSNHDDVLSLSLAARLDDYSDFGSSLNPQLGLLWRPIDDLLIRGSYSTSFRPPSLFELHAPRTTVAQSGISDPARNDALSTVTFVAGGNPNLRSIEANSMTAGFVLTPSEVPGLRLLANYWSINTDHRVTFVHFSTMLANEAAFQDRIVRDVPTAADIAAGIPGRLLQIDLSRMNFGRLTTNGIDVEAKYQHTTRWGEFTPRLSATWVNEFTVVDVPKVPPVNRVGVANPNGTIPRWRVVGSIGWKRNGVGLSTTLDWLPGYMDANLSGPTGRRLSARTLVDVQASFAVDELIGPSPLWDDLKLQLGVKNAFNETAPFADIGYSLGFDSSQGDLIGRFSYLRLSKGF</sequence>
<organism evidence="13 14">
    <name type="scientific">Steroidobacter flavus</name>
    <dbReference type="NCBI Taxonomy" id="1842136"/>
    <lineage>
        <taxon>Bacteria</taxon>
        <taxon>Pseudomonadati</taxon>
        <taxon>Pseudomonadota</taxon>
        <taxon>Gammaproteobacteria</taxon>
        <taxon>Steroidobacterales</taxon>
        <taxon>Steroidobacteraceae</taxon>
        <taxon>Steroidobacter</taxon>
    </lineage>
</organism>
<evidence type="ECO:0000256" key="9">
    <source>
        <dbReference type="ARBA" id="ARBA00023237"/>
    </source>
</evidence>
<dbReference type="PROSITE" id="PS52016">
    <property type="entry name" value="TONB_DEPENDENT_REC_3"/>
    <property type="match status" value="1"/>
</dbReference>
<feature type="domain" description="Secretin/TonB short N-terminal" evidence="12">
    <location>
        <begin position="61"/>
        <end position="114"/>
    </location>
</feature>
<dbReference type="PANTHER" id="PTHR47234">
    <property type="match status" value="1"/>
</dbReference>
<evidence type="ECO:0000313" key="14">
    <source>
        <dbReference type="Proteomes" id="UP001595904"/>
    </source>
</evidence>
<evidence type="ECO:0000256" key="10">
    <source>
        <dbReference type="PROSITE-ProRule" id="PRU01360"/>
    </source>
</evidence>
<evidence type="ECO:0000256" key="4">
    <source>
        <dbReference type="ARBA" id="ARBA00022496"/>
    </source>
</evidence>
<dbReference type="Gene3D" id="2.40.170.20">
    <property type="entry name" value="TonB-dependent receptor, beta-barrel domain"/>
    <property type="match status" value="1"/>
</dbReference>
<accession>A0ABV8T4T9</accession>
<keyword evidence="2 10" id="KW-0813">Transport</keyword>
<dbReference type="PANTHER" id="PTHR47234:SF2">
    <property type="entry name" value="TONB-DEPENDENT RECEPTOR"/>
    <property type="match status" value="1"/>
</dbReference>
<dbReference type="CDD" id="cd01347">
    <property type="entry name" value="ligand_gated_channel"/>
    <property type="match status" value="1"/>
</dbReference>
<keyword evidence="9 10" id="KW-0998">Cell outer membrane</keyword>
<dbReference type="InterPro" id="IPR011662">
    <property type="entry name" value="Secretin/TonB_short_N"/>
</dbReference>
<protein>
    <submittedName>
        <fullName evidence="13">TonB-dependent receptor domain-containing protein</fullName>
    </submittedName>
</protein>
<evidence type="ECO:0000256" key="3">
    <source>
        <dbReference type="ARBA" id="ARBA00022452"/>
    </source>
</evidence>
<dbReference type="Pfam" id="PF00593">
    <property type="entry name" value="TonB_dep_Rec_b-barrel"/>
    <property type="match status" value="1"/>
</dbReference>
<evidence type="ECO:0000256" key="5">
    <source>
        <dbReference type="ARBA" id="ARBA00022692"/>
    </source>
</evidence>
<dbReference type="Proteomes" id="UP001595904">
    <property type="component" value="Unassembled WGS sequence"/>
</dbReference>
<dbReference type="Gene3D" id="3.55.50.30">
    <property type="match status" value="1"/>
</dbReference>